<evidence type="ECO:0000313" key="5">
    <source>
        <dbReference type="EMBL" id="RCH79518.1"/>
    </source>
</evidence>
<dbReference type="EC" id="3.2.1.28" evidence="4"/>
<dbReference type="OrthoDB" id="3542292at2759"/>
<comment type="similarity">
    <text evidence="1 4">Belongs to the glycosyl hydrolase 37 family.</text>
</comment>
<name>A0A367IPB3_RHIST</name>
<keyword evidence="6" id="KW-1185">Reference proteome</keyword>
<dbReference type="Proteomes" id="UP000253551">
    <property type="component" value="Unassembled WGS sequence"/>
</dbReference>
<comment type="catalytic activity">
    <reaction evidence="4">
        <text>alpha,alpha-trehalose + H2O = alpha-D-glucose + beta-D-glucose</text>
        <dbReference type="Rhea" id="RHEA:32675"/>
        <dbReference type="ChEBI" id="CHEBI:15377"/>
        <dbReference type="ChEBI" id="CHEBI:15903"/>
        <dbReference type="ChEBI" id="CHEBI:16551"/>
        <dbReference type="ChEBI" id="CHEBI:17925"/>
        <dbReference type="EC" id="3.2.1.28"/>
    </reaction>
</comment>
<dbReference type="Pfam" id="PF01204">
    <property type="entry name" value="Trehalase"/>
    <property type="match status" value="1"/>
</dbReference>
<dbReference type="GO" id="GO:0005993">
    <property type="term" value="P:trehalose catabolic process"/>
    <property type="evidence" value="ECO:0007669"/>
    <property type="project" value="TreeGrafter"/>
</dbReference>
<reference evidence="5 6" key="1">
    <citation type="journal article" date="2018" name="G3 (Bethesda)">
        <title>Phylogenetic and Phylogenomic Definition of Rhizopus Species.</title>
        <authorList>
            <person name="Gryganskyi A.P."/>
            <person name="Golan J."/>
            <person name="Dolatabadi S."/>
            <person name="Mondo S."/>
            <person name="Robb S."/>
            <person name="Idnurm A."/>
            <person name="Muszewska A."/>
            <person name="Steczkiewicz K."/>
            <person name="Masonjones S."/>
            <person name="Liao H.L."/>
            <person name="Gajdeczka M.T."/>
            <person name="Anike F."/>
            <person name="Vuek A."/>
            <person name="Anishchenko I.M."/>
            <person name="Voigt K."/>
            <person name="de Hoog G.S."/>
            <person name="Smith M.E."/>
            <person name="Heitman J."/>
            <person name="Vilgalys R."/>
            <person name="Stajich J.E."/>
        </authorList>
    </citation>
    <scope>NUCLEOTIDE SEQUENCE [LARGE SCALE GENOMIC DNA]</scope>
    <source>
        <strain evidence="5 6">LSU 92-RS-03</strain>
    </source>
</reference>
<evidence type="ECO:0000256" key="1">
    <source>
        <dbReference type="ARBA" id="ARBA00005615"/>
    </source>
</evidence>
<dbReference type="AlphaFoldDB" id="A0A367IPB3"/>
<dbReference type="PROSITE" id="PS00928">
    <property type="entry name" value="TREHALASE_2"/>
    <property type="match status" value="1"/>
</dbReference>
<evidence type="ECO:0000256" key="2">
    <source>
        <dbReference type="ARBA" id="ARBA00022801"/>
    </source>
</evidence>
<evidence type="ECO:0000256" key="3">
    <source>
        <dbReference type="ARBA" id="ARBA00023295"/>
    </source>
</evidence>
<dbReference type="InterPro" id="IPR012341">
    <property type="entry name" value="6hp_glycosidase-like_sf"/>
</dbReference>
<sequence>MIQAYYEKTGDDDFMLKALPYLDKEYQGWLANTTVHIQDPKNNKVKYALNRYITENESPRPESYVEDYNTVNTQTNFTETEKLQLYRDIAAGAESGWDYSSRWTRNKAPKPDQKENYEMLRTINTANVIPIELNALLWHAETKLSEWYTQFEKKQNKKTKKKARYYAQQAKERLQAMYKLMWNGDDNSFYDFNLTSHSQNIEYTPANIFPMWVGALPDQIAKNKTVLSKLYDETENALRKYRGILTTSYYNTTMQWDYPNGWPPLSYVAMEGMLNVEKLLGDNATTTQGTSFSKLSRTLAERYAVSAFCGWVNTGGSIPGILEKQNKSVTDEGHMFEKFDVNTVGLSGSQGEYVSQIGFGWTNGIALWVLNTWSNFTAPNCNNPVDIFF</sequence>
<evidence type="ECO:0000313" key="6">
    <source>
        <dbReference type="Proteomes" id="UP000253551"/>
    </source>
</evidence>
<dbReference type="EMBL" id="PJQM01006530">
    <property type="protein sequence ID" value="RCH79518.1"/>
    <property type="molecule type" value="Genomic_DNA"/>
</dbReference>
<dbReference type="STRING" id="4846.A0A367IPB3"/>
<dbReference type="InterPro" id="IPR018232">
    <property type="entry name" value="Glyco_hydro_37_CS"/>
</dbReference>
<keyword evidence="3 4" id="KW-0326">Glycosidase</keyword>
<dbReference type="SUPFAM" id="SSF48208">
    <property type="entry name" value="Six-hairpin glycosidases"/>
    <property type="match status" value="1"/>
</dbReference>
<dbReference type="Gene3D" id="1.50.10.10">
    <property type="match status" value="1"/>
</dbReference>
<comment type="caution">
    <text evidence="5">The sequence shown here is derived from an EMBL/GenBank/DDBJ whole genome shotgun (WGS) entry which is preliminary data.</text>
</comment>
<keyword evidence="2 4" id="KW-0378">Hydrolase</keyword>
<dbReference type="GO" id="GO:0004555">
    <property type="term" value="F:alpha,alpha-trehalase activity"/>
    <property type="evidence" value="ECO:0007669"/>
    <property type="project" value="UniProtKB-EC"/>
</dbReference>
<proteinExistence type="inferred from homology"/>
<gene>
    <name evidence="5" type="ORF">CU098_005410</name>
</gene>
<dbReference type="InterPro" id="IPR008928">
    <property type="entry name" value="6-hairpin_glycosidase_sf"/>
</dbReference>
<dbReference type="PANTHER" id="PTHR23403">
    <property type="entry name" value="TREHALASE"/>
    <property type="match status" value="1"/>
</dbReference>
<dbReference type="PANTHER" id="PTHR23403:SF1">
    <property type="entry name" value="TREHALASE"/>
    <property type="match status" value="1"/>
</dbReference>
<evidence type="ECO:0000256" key="4">
    <source>
        <dbReference type="RuleBase" id="RU361180"/>
    </source>
</evidence>
<dbReference type="InterPro" id="IPR001661">
    <property type="entry name" value="Glyco_hydro_37"/>
</dbReference>
<accession>A0A367IPB3</accession>
<protein>
    <recommendedName>
        <fullName evidence="4">Trehalase</fullName>
        <ecNumber evidence="4">3.2.1.28</ecNumber>
    </recommendedName>
    <alternativeName>
        <fullName evidence="4">Alpha-trehalose glucohydrolase</fullName>
    </alternativeName>
</protein>
<dbReference type="PRINTS" id="PR00744">
    <property type="entry name" value="GLHYDRLASE37"/>
</dbReference>
<organism evidence="5 6">
    <name type="scientific">Rhizopus stolonifer</name>
    <name type="common">Rhizopus nigricans</name>
    <dbReference type="NCBI Taxonomy" id="4846"/>
    <lineage>
        <taxon>Eukaryota</taxon>
        <taxon>Fungi</taxon>
        <taxon>Fungi incertae sedis</taxon>
        <taxon>Mucoromycota</taxon>
        <taxon>Mucoromycotina</taxon>
        <taxon>Mucoromycetes</taxon>
        <taxon>Mucorales</taxon>
        <taxon>Mucorineae</taxon>
        <taxon>Rhizopodaceae</taxon>
        <taxon>Rhizopus</taxon>
    </lineage>
</organism>